<dbReference type="InterPro" id="IPR039298">
    <property type="entry name" value="ACOT13"/>
</dbReference>
<dbReference type="PANTHER" id="PTHR21660:SF1">
    <property type="entry name" value="ACYL-COENZYME A THIOESTERASE 13"/>
    <property type="match status" value="1"/>
</dbReference>
<proteinExistence type="predicted"/>
<reference evidence="3 4" key="1">
    <citation type="submission" date="2024-05" db="EMBL/GenBank/DDBJ databases">
        <title>A draft genome resource for the thread blight pathogen Marasmius tenuissimus strain MS-2.</title>
        <authorList>
            <person name="Yulfo-Soto G.E."/>
            <person name="Baruah I.K."/>
            <person name="Amoako-Attah I."/>
            <person name="Bukari Y."/>
            <person name="Meinhardt L.W."/>
            <person name="Bailey B.A."/>
            <person name="Cohen S.P."/>
        </authorList>
    </citation>
    <scope>NUCLEOTIDE SEQUENCE [LARGE SCALE GENOMIC DNA]</scope>
    <source>
        <strain evidence="3 4">MS-2</strain>
    </source>
</reference>
<organism evidence="3 4">
    <name type="scientific">Marasmius tenuissimus</name>
    <dbReference type="NCBI Taxonomy" id="585030"/>
    <lineage>
        <taxon>Eukaryota</taxon>
        <taxon>Fungi</taxon>
        <taxon>Dikarya</taxon>
        <taxon>Basidiomycota</taxon>
        <taxon>Agaricomycotina</taxon>
        <taxon>Agaricomycetes</taxon>
        <taxon>Agaricomycetidae</taxon>
        <taxon>Agaricales</taxon>
        <taxon>Marasmiineae</taxon>
        <taxon>Marasmiaceae</taxon>
        <taxon>Marasmius</taxon>
    </lineage>
</organism>
<name>A0ABR2ZET1_9AGAR</name>
<keyword evidence="1" id="KW-0378">Hydrolase</keyword>
<dbReference type="InterPro" id="IPR029069">
    <property type="entry name" value="HotDog_dom_sf"/>
</dbReference>
<evidence type="ECO:0000313" key="3">
    <source>
        <dbReference type="EMBL" id="KAL0060086.1"/>
    </source>
</evidence>
<gene>
    <name evidence="3" type="ORF">AAF712_013130</name>
</gene>
<comment type="caution">
    <text evidence="3">The sequence shown here is derived from an EMBL/GenBank/DDBJ whole genome shotgun (WGS) entry which is preliminary data.</text>
</comment>
<dbReference type="PANTHER" id="PTHR21660">
    <property type="entry name" value="THIOESTERASE SUPERFAMILY MEMBER-RELATED"/>
    <property type="match status" value="1"/>
</dbReference>
<feature type="region of interest" description="Disordered" evidence="2">
    <location>
        <begin position="158"/>
        <end position="177"/>
    </location>
</feature>
<feature type="region of interest" description="Disordered" evidence="2">
    <location>
        <begin position="1"/>
        <end position="22"/>
    </location>
</feature>
<keyword evidence="4" id="KW-1185">Reference proteome</keyword>
<accession>A0ABR2ZET1</accession>
<dbReference type="EMBL" id="JBBXMP010000193">
    <property type="protein sequence ID" value="KAL0060086.1"/>
    <property type="molecule type" value="Genomic_DNA"/>
</dbReference>
<evidence type="ECO:0000256" key="1">
    <source>
        <dbReference type="ARBA" id="ARBA00022801"/>
    </source>
</evidence>
<dbReference type="Gene3D" id="3.10.129.10">
    <property type="entry name" value="Hotdog Thioesterase"/>
    <property type="match status" value="1"/>
</dbReference>
<dbReference type="SUPFAM" id="SSF54637">
    <property type="entry name" value="Thioesterase/thiol ester dehydrase-isomerase"/>
    <property type="match status" value="1"/>
</dbReference>
<evidence type="ECO:0000313" key="4">
    <source>
        <dbReference type="Proteomes" id="UP001437256"/>
    </source>
</evidence>
<sequence>MAVNNDDMGGSKSRIQGNASEDVKRRLGNPSTLFMTKDRDGSYKSLGYSMEIFRRLEVTEISFEKHPEEPSKRFSRVVCELDVEPDMANNEEHLHGACSAYLVDMCTNIVILAYQLSTKKEGPSVSKSINTLYHSPALLYVLSPFVMFSQSTPLIHFDNHNHQRRPAPNRQHNVSSR</sequence>
<evidence type="ECO:0000256" key="2">
    <source>
        <dbReference type="SAM" id="MobiDB-lite"/>
    </source>
</evidence>
<protein>
    <submittedName>
        <fullName evidence="3">Uncharacterized protein</fullName>
    </submittedName>
</protein>
<dbReference type="Proteomes" id="UP001437256">
    <property type="component" value="Unassembled WGS sequence"/>
</dbReference>